<sequence length="96" mass="10540">MVRAGIPTVFASVKLHCDKKIIISTAGTIICIFTGLNRPSYPPLESWHNEGDSTTIICFVTGCYDEGNLGIEVRELSRFSVPKLDPFRVCGPAQHC</sequence>
<proteinExistence type="predicted"/>
<protein>
    <submittedName>
        <fullName evidence="1">Uncharacterized protein</fullName>
    </submittedName>
</protein>
<comment type="caution">
    <text evidence="1">The sequence shown here is derived from an EMBL/GenBank/DDBJ whole genome shotgun (WGS) entry which is preliminary data.</text>
</comment>
<evidence type="ECO:0000313" key="1">
    <source>
        <dbReference type="EMBL" id="PON98504.1"/>
    </source>
</evidence>
<dbReference type="AlphaFoldDB" id="A0A2P5FL53"/>
<reference evidence="2" key="1">
    <citation type="submission" date="2016-06" db="EMBL/GenBank/DDBJ databases">
        <title>Parallel loss of symbiosis genes in relatives of nitrogen-fixing non-legume Parasponia.</title>
        <authorList>
            <person name="Van Velzen R."/>
            <person name="Holmer R."/>
            <person name="Bu F."/>
            <person name="Rutten L."/>
            <person name="Van Zeijl A."/>
            <person name="Liu W."/>
            <person name="Santuari L."/>
            <person name="Cao Q."/>
            <person name="Sharma T."/>
            <person name="Shen D."/>
            <person name="Roswanjaya Y."/>
            <person name="Wardhani T."/>
            <person name="Kalhor M.S."/>
            <person name="Jansen J."/>
            <person name="Van den Hoogen J."/>
            <person name="Gungor B."/>
            <person name="Hartog M."/>
            <person name="Hontelez J."/>
            <person name="Verver J."/>
            <person name="Yang W.-C."/>
            <person name="Schijlen E."/>
            <person name="Repin R."/>
            <person name="Schilthuizen M."/>
            <person name="Schranz E."/>
            <person name="Heidstra R."/>
            <person name="Miyata K."/>
            <person name="Fedorova E."/>
            <person name="Kohlen W."/>
            <person name="Bisseling T."/>
            <person name="Smit S."/>
            <person name="Geurts R."/>
        </authorList>
    </citation>
    <scope>NUCLEOTIDE SEQUENCE [LARGE SCALE GENOMIC DNA]</scope>
    <source>
        <strain evidence="2">cv. RG33-2</strain>
    </source>
</reference>
<dbReference type="Proteomes" id="UP000237000">
    <property type="component" value="Unassembled WGS sequence"/>
</dbReference>
<dbReference type="InParanoid" id="A0A2P5FL53"/>
<organism evidence="1 2">
    <name type="scientific">Trema orientale</name>
    <name type="common">Charcoal tree</name>
    <name type="synonym">Celtis orientalis</name>
    <dbReference type="NCBI Taxonomy" id="63057"/>
    <lineage>
        <taxon>Eukaryota</taxon>
        <taxon>Viridiplantae</taxon>
        <taxon>Streptophyta</taxon>
        <taxon>Embryophyta</taxon>
        <taxon>Tracheophyta</taxon>
        <taxon>Spermatophyta</taxon>
        <taxon>Magnoliopsida</taxon>
        <taxon>eudicotyledons</taxon>
        <taxon>Gunneridae</taxon>
        <taxon>Pentapetalae</taxon>
        <taxon>rosids</taxon>
        <taxon>fabids</taxon>
        <taxon>Rosales</taxon>
        <taxon>Cannabaceae</taxon>
        <taxon>Trema</taxon>
    </lineage>
</organism>
<keyword evidence="2" id="KW-1185">Reference proteome</keyword>
<dbReference type="EMBL" id="JXTC01000024">
    <property type="protein sequence ID" value="PON98504.1"/>
    <property type="molecule type" value="Genomic_DNA"/>
</dbReference>
<gene>
    <name evidence="1" type="ORF">TorRG33x02_057380</name>
</gene>
<name>A0A2P5FL53_TREOI</name>
<evidence type="ECO:0000313" key="2">
    <source>
        <dbReference type="Proteomes" id="UP000237000"/>
    </source>
</evidence>
<accession>A0A2P5FL53</accession>